<organism evidence="1">
    <name type="scientific">Daphnia magna</name>
    <dbReference type="NCBI Taxonomy" id="35525"/>
    <lineage>
        <taxon>Eukaryota</taxon>
        <taxon>Metazoa</taxon>
        <taxon>Ecdysozoa</taxon>
        <taxon>Arthropoda</taxon>
        <taxon>Crustacea</taxon>
        <taxon>Branchiopoda</taxon>
        <taxon>Diplostraca</taxon>
        <taxon>Cladocera</taxon>
        <taxon>Anomopoda</taxon>
        <taxon>Daphniidae</taxon>
        <taxon>Daphnia</taxon>
    </lineage>
</organism>
<sequence length="70" mass="7799">MKRATHSETRQIGSHYKASRTLGDIIQSREAVAHQSAQTPYVNNSASFQFKVTYTYIYDGFRNATSPGVG</sequence>
<accession>A0A0P6H0E2</accession>
<protein>
    <submittedName>
        <fullName evidence="1">Uncharacterized protein</fullName>
    </submittedName>
</protein>
<proteinExistence type="predicted"/>
<reference evidence="1" key="1">
    <citation type="submission" date="2015-10" db="EMBL/GenBank/DDBJ databases">
        <title>EvidentialGene: Evidence-directed Construction of Complete mRNA Transcriptomes without Genomes.</title>
        <authorList>
            <person name="Gilbert D.G."/>
        </authorList>
    </citation>
    <scope>NUCLEOTIDE SEQUENCE</scope>
</reference>
<name>A0A0P6H0E2_9CRUS</name>
<evidence type="ECO:0000313" key="1">
    <source>
        <dbReference type="EMBL" id="JAN68792.1"/>
    </source>
</evidence>
<dbReference type="EMBL" id="GDIQ01025945">
    <property type="protein sequence ID" value="JAN68792.1"/>
    <property type="molecule type" value="Transcribed_RNA"/>
</dbReference>
<dbReference type="AlphaFoldDB" id="A0A0P6H0E2"/>